<feature type="region of interest" description="Disordered" evidence="1">
    <location>
        <begin position="1"/>
        <end position="22"/>
    </location>
</feature>
<evidence type="ECO:0000313" key="3">
    <source>
        <dbReference type="Proteomes" id="UP001160390"/>
    </source>
</evidence>
<sequence>MSGFETAHQSTTMPNPSSTASMSISCTKYLRPLPLENEYGVCSPDELDKLYEKVADILASHDIRRPECMEPTDQWDSDDGFDDSICLVYRSIPGVPESDRLTLLVTAVWTDSSAEHWKLAVRDIRPLVLSCLGQQADVEMIATYLTTLREIGLLGHYPLIQDNWDAMSGEIKKVLQSHPASRDNLTTITVITKKIEENPVTVYVSVTHDCPEASWPPIIDDINEILKPYPVELFFEYNYWTHTAFEPLAPSPESEVFFEDFSLRPYQECPNLGADIGAAQYIDPDGEKKNPTMGTLGCYVDFKDKHGERKTMALTDYHVCRPCVPGFTIEINDDKKEPGMPLPGSLLETFDRSGIEPDHANVLSDIEHPSRMRHNSNVFGLFDALAGASGDEEMRSHTETELDIAQRAFREDANILGKVWAASGFDHRSTPTDSYLEWALIEVKANRQGRNQLPGLPTWKARYKPALWPRPEGRENLKMYRHDTTLGTLEPRAKGYKYGAASGLTLGHYQGVESHVGPSMKNANPSGASTNAYLIESFGTRPFCVPGDSGAVVYDAEGHALGEEEGGEEEGGEEGGGEDEGGGEGGEGKRGRGIET</sequence>
<evidence type="ECO:0000256" key="1">
    <source>
        <dbReference type="SAM" id="MobiDB-lite"/>
    </source>
</evidence>
<keyword evidence="3" id="KW-1185">Reference proteome</keyword>
<gene>
    <name evidence="2" type="ORF">CCHLO57077_00006742</name>
</gene>
<organism evidence="2 3">
    <name type="scientific">Clonostachys chloroleuca</name>
    <dbReference type="NCBI Taxonomy" id="1926264"/>
    <lineage>
        <taxon>Eukaryota</taxon>
        <taxon>Fungi</taxon>
        <taxon>Dikarya</taxon>
        <taxon>Ascomycota</taxon>
        <taxon>Pezizomycotina</taxon>
        <taxon>Sordariomycetes</taxon>
        <taxon>Hypocreomycetidae</taxon>
        <taxon>Hypocreales</taxon>
        <taxon>Bionectriaceae</taxon>
        <taxon>Clonostachys</taxon>
    </lineage>
</organism>
<evidence type="ECO:0000313" key="2">
    <source>
        <dbReference type="EMBL" id="CAI6100684.1"/>
    </source>
</evidence>
<name>A0AA35QEQ5_9HYPO</name>
<dbReference type="Proteomes" id="UP001160390">
    <property type="component" value="Unassembled WGS sequence"/>
</dbReference>
<comment type="caution">
    <text evidence="2">The sequence shown here is derived from an EMBL/GenBank/DDBJ whole genome shotgun (WGS) entry which is preliminary data.</text>
</comment>
<reference evidence="2" key="1">
    <citation type="submission" date="2023-01" db="EMBL/GenBank/DDBJ databases">
        <authorList>
            <person name="Piombo E."/>
        </authorList>
    </citation>
    <scope>NUCLEOTIDE SEQUENCE</scope>
</reference>
<accession>A0AA35QEQ5</accession>
<feature type="region of interest" description="Disordered" evidence="1">
    <location>
        <begin position="556"/>
        <end position="596"/>
    </location>
</feature>
<feature type="compositionally biased region" description="Polar residues" evidence="1">
    <location>
        <begin position="7"/>
        <end position="22"/>
    </location>
</feature>
<dbReference type="AlphaFoldDB" id="A0AA35QEQ5"/>
<protein>
    <submittedName>
        <fullName evidence="2">Uncharacterized protein</fullName>
    </submittedName>
</protein>
<dbReference type="EMBL" id="CABFNP030001353">
    <property type="protein sequence ID" value="CAI6100684.1"/>
    <property type="molecule type" value="Genomic_DNA"/>
</dbReference>
<feature type="compositionally biased region" description="Basic and acidic residues" evidence="1">
    <location>
        <begin position="586"/>
        <end position="596"/>
    </location>
</feature>
<feature type="compositionally biased region" description="Acidic residues" evidence="1">
    <location>
        <begin position="563"/>
        <end position="582"/>
    </location>
</feature>
<proteinExistence type="predicted"/>